<dbReference type="Gene3D" id="1.20.58.220">
    <property type="entry name" value="Phosphate transport system protein phou homolog 2, domain 2"/>
    <property type="match status" value="2"/>
</dbReference>
<dbReference type="PIRSF" id="PIRSF003107">
    <property type="entry name" value="PhoU"/>
    <property type="match status" value="1"/>
</dbReference>
<feature type="domain" description="PhoU" evidence="9">
    <location>
        <begin position="130"/>
        <end position="214"/>
    </location>
</feature>
<reference evidence="10 11" key="1">
    <citation type="submission" date="2020-06" db="EMBL/GenBank/DDBJ databases">
        <title>Rheinheimera sp. nov., a marine bacterium isolated from coastal.</title>
        <authorList>
            <person name="Yu Q."/>
            <person name="Qi Y."/>
            <person name="Pu J."/>
        </authorList>
    </citation>
    <scope>NUCLEOTIDE SEQUENCE [LARGE SCALE GENOMIC DNA]</scope>
    <source>
        <strain evidence="10 11">YQF-2</strain>
    </source>
</reference>
<dbReference type="GO" id="GO:0006817">
    <property type="term" value="P:phosphate ion transport"/>
    <property type="evidence" value="ECO:0007669"/>
    <property type="project" value="UniProtKB-KW"/>
</dbReference>
<dbReference type="InterPro" id="IPR026022">
    <property type="entry name" value="PhoU_dom"/>
</dbReference>
<dbReference type="Pfam" id="PF01895">
    <property type="entry name" value="PhoU"/>
    <property type="match status" value="2"/>
</dbReference>
<evidence type="ECO:0000256" key="8">
    <source>
        <dbReference type="PIRNR" id="PIRNR003107"/>
    </source>
</evidence>
<dbReference type="Proteomes" id="UP000523161">
    <property type="component" value="Unassembled WGS sequence"/>
</dbReference>
<dbReference type="GO" id="GO:0045936">
    <property type="term" value="P:negative regulation of phosphate metabolic process"/>
    <property type="evidence" value="ECO:0007669"/>
    <property type="project" value="InterPro"/>
</dbReference>
<comment type="function">
    <text evidence="7 8">Plays a role in the regulation of phosphate uptake.</text>
</comment>
<dbReference type="NCBIfam" id="TIGR02135">
    <property type="entry name" value="phoU_full"/>
    <property type="match status" value="1"/>
</dbReference>
<dbReference type="GO" id="GO:0005737">
    <property type="term" value="C:cytoplasm"/>
    <property type="evidence" value="ECO:0007669"/>
    <property type="project" value="UniProtKB-SubCell"/>
</dbReference>
<evidence type="ECO:0000313" key="10">
    <source>
        <dbReference type="EMBL" id="NRQ43302.1"/>
    </source>
</evidence>
<evidence type="ECO:0000256" key="6">
    <source>
        <dbReference type="ARBA" id="ARBA00022592"/>
    </source>
</evidence>
<dbReference type="InterPro" id="IPR028366">
    <property type="entry name" value="PhoU"/>
</dbReference>
<evidence type="ECO:0000256" key="1">
    <source>
        <dbReference type="ARBA" id="ARBA00004496"/>
    </source>
</evidence>
<evidence type="ECO:0000256" key="3">
    <source>
        <dbReference type="ARBA" id="ARBA00011738"/>
    </source>
</evidence>
<dbReference type="PANTHER" id="PTHR42930">
    <property type="entry name" value="PHOSPHATE-SPECIFIC TRANSPORT SYSTEM ACCESSORY PROTEIN PHOU"/>
    <property type="match status" value="1"/>
</dbReference>
<keyword evidence="5 8" id="KW-0963">Cytoplasm</keyword>
<comment type="subunit">
    <text evidence="3 8">Homodimer.</text>
</comment>
<dbReference type="PANTHER" id="PTHR42930:SF3">
    <property type="entry name" value="PHOSPHATE-SPECIFIC TRANSPORT SYSTEM ACCESSORY PROTEIN PHOU"/>
    <property type="match status" value="1"/>
</dbReference>
<evidence type="ECO:0000256" key="4">
    <source>
        <dbReference type="ARBA" id="ARBA00022448"/>
    </source>
</evidence>
<dbReference type="FunFam" id="1.20.58.220:FF:000004">
    <property type="entry name" value="Phosphate-specific transport system accessory protein PhoU"/>
    <property type="match status" value="1"/>
</dbReference>
<keyword evidence="4 8" id="KW-0813">Transport</keyword>
<evidence type="ECO:0000256" key="5">
    <source>
        <dbReference type="ARBA" id="ARBA00022490"/>
    </source>
</evidence>
<evidence type="ECO:0000256" key="7">
    <source>
        <dbReference type="ARBA" id="ARBA00056181"/>
    </source>
</evidence>
<evidence type="ECO:0000259" key="9">
    <source>
        <dbReference type="Pfam" id="PF01895"/>
    </source>
</evidence>
<proteinExistence type="inferred from homology"/>
<organism evidence="10 11">
    <name type="scientific">Rheinheimera lutimaris</name>
    <dbReference type="NCBI Taxonomy" id="2740584"/>
    <lineage>
        <taxon>Bacteria</taxon>
        <taxon>Pseudomonadati</taxon>
        <taxon>Pseudomonadota</taxon>
        <taxon>Gammaproteobacteria</taxon>
        <taxon>Chromatiales</taxon>
        <taxon>Chromatiaceae</taxon>
        <taxon>Rheinheimera</taxon>
    </lineage>
</organism>
<dbReference type="AlphaFoldDB" id="A0A7Y5ARP5"/>
<comment type="caution">
    <text evidence="10">The sequence shown here is derived from an EMBL/GenBank/DDBJ whole genome shotgun (WGS) entry which is preliminary data.</text>
</comment>
<dbReference type="RefSeq" id="WP_173501543.1">
    <property type="nucleotide sequence ID" value="NZ_JABSOD010000011.1"/>
</dbReference>
<keyword evidence="11" id="KW-1185">Reference proteome</keyword>
<accession>A0A7Y5ARP5</accession>
<keyword evidence="6 8" id="KW-0592">Phosphate transport</keyword>
<dbReference type="InterPro" id="IPR038078">
    <property type="entry name" value="PhoU-like_sf"/>
</dbReference>
<evidence type="ECO:0000313" key="11">
    <source>
        <dbReference type="Proteomes" id="UP000523161"/>
    </source>
</evidence>
<sequence>MPNNKIGGHYSQAYDEELQQAVERLMQMAQLAQQQLTDALTAFTSADVALAQQVKDFDRRVNNFEVDIDEHCLDILARRQPAASDLRLVLAVLKSINDVERIGDLAKRIAKALLKEEADSRPATSQLDALAEMGQKVLQMLQRALAAFEQIDAQAALAVLREDKAIDDDYARILQHSLSSMMDDAKQISVSMQISQVAKALERVGDHSRNICEHAIFLSLGRNVSHLSDEELQQVVDKKRR</sequence>
<comment type="similarity">
    <text evidence="2 8">Belongs to the PhoU family.</text>
</comment>
<name>A0A7Y5ARP5_9GAMM</name>
<dbReference type="SUPFAM" id="SSF109755">
    <property type="entry name" value="PhoU-like"/>
    <property type="match status" value="1"/>
</dbReference>
<protein>
    <recommendedName>
        <fullName evidence="8">Phosphate-specific transport system accessory protein PhoU</fullName>
    </recommendedName>
</protein>
<dbReference type="GO" id="GO:0030643">
    <property type="term" value="P:intracellular phosphate ion homeostasis"/>
    <property type="evidence" value="ECO:0007669"/>
    <property type="project" value="InterPro"/>
</dbReference>
<evidence type="ECO:0000256" key="2">
    <source>
        <dbReference type="ARBA" id="ARBA00008107"/>
    </source>
</evidence>
<dbReference type="EMBL" id="JABSOD010000011">
    <property type="protein sequence ID" value="NRQ43302.1"/>
    <property type="molecule type" value="Genomic_DNA"/>
</dbReference>
<comment type="subcellular location">
    <subcellularLocation>
        <location evidence="1 8">Cytoplasm</location>
    </subcellularLocation>
</comment>
<gene>
    <name evidence="10" type="primary">phoU</name>
    <name evidence="10" type="ORF">HRH59_12180</name>
</gene>
<feature type="domain" description="PhoU" evidence="9">
    <location>
        <begin position="25"/>
        <end position="112"/>
    </location>
</feature>